<dbReference type="InterPro" id="IPR041033">
    <property type="entry name" value="SpaA_PFL_dom_1"/>
</dbReference>
<reference evidence="5" key="1">
    <citation type="submission" date="2023-03" db="EMBL/GenBank/DDBJ databases">
        <authorList>
            <person name="Shen W."/>
            <person name="Cai J."/>
        </authorList>
    </citation>
    <scope>NUCLEOTIDE SEQUENCE</scope>
    <source>
        <strain evidence="5">P86-2</strain>
    </source>
</reference>
<evidence type="ECO:0000259" key="3">
    <source>
        <dbReference type="Pfam" id="PF17802"/>
    </source>
</evidence>
<dbReference type="Proteomes" id="UP001262817">
    <property type="component" value="Unassembled WGS sequence"/>
</dbReference>
<evidence type="ECO:0000256" key="2">
    <source>
        <dbReference type="SAM" id="Phobius"/>
    </source>
</evidence>
<dbReference type="EMBL" id="JARPXR010000007">
    <property type="protein sequence ID" value="MDT2583900.1"/>
    <property type="molecule type" value="Genomic_DNA"/>
</dbReference>
<evidence type="ECO:0000313" key="6">
    <source>
        <dbReference type="Proteomes" id="UP001262817"/>
    </source>
</evidence>
<comment type="caution">
    <text evidence="5">The sequence shown here is derived from an EMBL/GenBank/DDBJ whole genome shotgun (WGS) entry which is preliminary data.</text>
</comment>
<evidence type="ECO:0000256" key="1">
    <source>
        <dbReference type="ARBA" id="ARBA00022729"/>
    </source>
</evidence>
<dbReference type="Gene3D" id="2.60.40.10">
    <property type="entry name" value="Immunoglobulins"/>
    <property type="match status" value="3"/>
</dbReference>
<evidence type="ECO:0000259" key="4">
    <source>
        <dbReference type="Pfam" id="PF18202"/>
    </source>
</evidence>
<feature type="domain" description="T-Q ester bond containing" evidence="4">
    <location>
        <begin position="903"/>
        <end position="1013"/>
    </location>
</feature>
<dbReference type="NCBIfam" id="NF033903">
    <property type="entry name" value="VaFE_rpt"/>
    <property type="match status" value="2"/>
</dbReference>
<gene>
    <name evidence="5" type="ORF">P7D17_07195</name>
</gene>
<keyword evidence="2" id="KW-0472">Membrane</keyword>
<dbReference type="InterPro" id="IPR041100">
    <property type="entry name" value="TQ"/>
</dbReference>
<protein>
    <submittedName>
        <fullName evidence="5">SpaA isopeptide-forming pilin-related protein</fullName>
    </submittedName>
</protein>
<keyword evidence="1" id="KW-0732">Signal</keyword>
<sequence>MSNFKKKKLQKALTDEKQSRFRLRKSGKHFVTTAMLVLTVSGTVAGLVHADVLSASLFSAPARSISLPDKGSVNYKYSGTGTVKWSNGHEASANFMEVNGATTFCLEPFVDVFNGAYATKAGQDAAAQKQWSAMTEYQRNLINNITYIGEVNNAEADPNLNLATQFSLWLVEAGQNEVAGLFPKVKEVDTSKLNNVVGGNTITGLESTGADISEVVRYAGIILRQAVESTRNPEFNPNPLTVLAGTTATATDTTNSLAGGAGGYGTPFDKIIPSKGLTAKREGNSLKVTASPSAIGNTGNVKVYNNINENFVPHYIYGTINPDSTVGQTLFATTDPARLDGELKVNVIGLGEAMLQKTSTNNAFSNKAMAGAEFTLFTKDGKAVKWSDGQKGYPITPLAGTKANDTNVVLKMGADGKLGVKNLDYTKGYYFQETKAPAGFAMNATKIQVSFDENSKFDGTTNNYQDDVATQDIPTGATTLTKVDSDTNSSKTQGEATLKGVTYGLFHSDGKAVEWSEGLTDKTAGSTENLPITPLFGTKADNKKVELTIDSSNKVGVQNLPLKENGQSFYWKELRTSSGYSQSSKKIPVVFDDKSEVDVATNDFMDKDKAADKVNVFNLMFEKAQDVNGSLPGLNGAEFELKQQSGTKGNPIKAVSGTGTDSNGYTKNGLVVFDGKANALAGNPSKDGIAIGDYLLTEIKTPNGLKPINPIAISITDKLDKDGSPVSYTATFTDTVTGQQIDKVTVEASSLVDNNLMFKLNLGIFTDKQKEQPKITTTATDKADGDKTLGVGQAQVTDKAEMEHLPASKDLTLTGTVVYKDSGKEVKDDKGKAITASKEFKSDDKGKASVQLDFPTINTVKDQNKVYTVKEVAKDKEGTVVVEENNYKDNPSQSVKVDKADGHTEVQSKEISTTTTTVTDKFFYEGLVKGDTYTVKISQAYDHDLKKVIDVDGSLTFKATDTKGTVDVPVKVDAKKYAGHKITFYEDAWHGKTPKDTPIISHHDKDDEKETFSVVVPKTPTPETPKTPKSVLPHTGEEKALWSLAGVGILLVALAVAQREKIKAFFSKDKK</sequence>
<dbReference type="InterPro" id="IPR013783">
    <property type="entry name" value="Ig-like_fold"/>
</dbReference>
<feature type="transmembrane region" description="Helical" evidence="2">
    <location>
        <begin position="1040"/>
        <end position="1057"/>
    </location>
</feature>
<evidence type="ECO:0000313" key="5">
    <source>
        <dbReference type="EMBL" id="MDT2583900.1"/>
    </source>
</evidence>
<name>A0AAJ2IVW7_9LACT</name>
<dbReference type="AlphaFoldDB" id="A0AAJ2IVW7"/>
<dbReference type="InterPro" id="IPR022263">
    <property type="entry name" value="KxYKxGKxW"/>
</dbReference>
<feature type="domain" description="T-Q ester bond containing" evidence="4">
    <location>
        <begin position="773"/>
        <end position="897"/>
    </location>
</feature>
<keyword evidence="2" id="KW-0812">Transmembrane</keyword>
<dbReference type="Pfam" id="PF18202">
    <property type="entry name" value="TQ"/>
    <property type="match status" value="2"/>
</dbReference>
<keyword evidence="2" id="KW-1133">Transmembrane helix</keyword>
<organism evidence="5 6">
    <name type="scientific">Lactococcus petauri</name>
    <dbReference type="NCBI Taxonomy" id="1940789"/>
    <lineage>
        <taxon>Bacteria</taxon>
        <taxon>Bacillati</taxon>
        <taxon>Bacillota</taxon>
        <taxon>Bacilli</taxon>
        <taxon>Lactobacillales</taxon>
        <taxon>Streptococcaceae</taxon>
        <taxon>Lactococcus</taxon>
    </lineage>
</organism>
<dbReference type="Pfam" id="PF17802">
    <property type="entry name" value="SpaA"/>
    <property type="match status" value="1"/>
</dbReference>
<dbReference type="NCBIfam" id="TIGR03715">
    <property type="entry name" value="KxYKxGKxW"/>
    <property type="match status" value="1"/>
</dbReference>
<feature type="domain" description="SpaA-like prealbumin fold" evidence="3">
    <location>
        <begin position="365"/>
        <end position="461"/>
    </location>
</feature>
<dbReference type="Gene3D" id="2.60.40.3930">
    <property type="match status" value="2"/>
</dbReference>
<dbReference type="RefSeq" id="WP_284071221.1">
    <property type="nucleotide sequence ID" value="NZ_JARPXR010000007.1"/>
</dbReference>
<accession>A0AAJ2IVW7</accession>
<proteinExistence type="predicted"/>